<dbReference type="PANTHER" id="PTHR46128:SF211">
    <property type="entry name" value="PENTACOTRIPEPTIDE-REPEAT REGION OF PRORP DOMAIN-CONTAINING PROTEIN"/>
    <property type="match status" value="1"/>
</dbReference>
<reference evidence="5" key="1">
    <citation type="journal article" date="2024" name="IScience">
        <title>Strigolactones Initiate the Formation of Haustorium-like Structures in Castilleja.</title>
        <authorList>
            <person name="Buerger M."/>
            <person name="Peterson D."/>
            <person name="Chory J."/>
        </authorList>
    </citation>
    <scope>NUCLEOTIDE SEQUENCE [LARGE SCALE GENOMIC DNA]</scope>
</reference>
<dbReference type="AlphaFoldDB" id="A0ABD3EL57"/>
<comment type="caution">
    <text evidence="4">The sequence shown here is derived from an EMBL/GenBank/DDBJ whole genome shotgun (WGS) entry which is preliminary data.</text>
</comment>
<gene>
    <name evidence="4" type="ORF">CASFOL_003677</name>
</gene>
<dbReference type="Pfam" id="PF13041">
    <property type="entry name" value="PPR_2"/>
    <property type="match status" value="1"/>
</dbReference>
<evidence type="ECO:0000313" key="4">
    <source>
        <dbReference type="EMBL" id="KAL3653996.1"/>
    </source>
</evidence>
<evidence type="ECO:0000256" key="1">
    <source>
        <dbReference type="ARBA" id="ARBA00007626"/>
    </source>
</evidence>
<dbReference type="PROSITE" id="PS51375">
    <property type="entry name" value="PPR"/>
    <property type="match status" value="3"/>
</dbReference>
<feature type="repeat" description="PPR" evidence="3">
    <location>
        <begin position="116"/>
        <end position="150"/>
    </location>
</feature>
<organism evidence="4 5">
    <name type="scientific">Castilleja foliolosa</name>
    <dbReference type="NCBI Taxonomy" id="1961234"/>
    <lineage>
        <taxon>Eukaryota</taxon>
        <taxon>Viridiplantae</taxon>
        <taxon>Streptophyta</taxon>
        <taxon>Embryophyta</taxon>
        <taxon>Tracheophyta</taxon>
        <taxon>Spermatophyta</taxon>
        <taxon>Magnoliopsida</taxon>
        <taxon>eudicotyledons</taxon>
        <taxon>Gunneridae</taxon>
        <taxon>Pentapetalae</taxon>
        <taxon>asterids</taxon>
        <taxon>lamiids</taxon>
        <taxon>Lamiales</taxon>
        <taxon>Orobanchaceae</taxon>
        <taxon>Pedicularideae</taxon>
        <taxon>Castillejinae</taxon>
        <taxon>Castilleja</taxon>
    </lineage>
</organism>
<evidence type="ECO:0008006" key="6">
    <source>
        <dbReference type="Google" id="ProtNLM"/>
    </source>
</evidence>
<feature type="repeat" description="PPR" evidence="3">
    <location>
        <begin position="151"/>
        <end position="185"/>
    </location>
</feature>
<accession>A0ABD3EL57</accession>
<sequence length="226" mass="25718">MKMKAFLLPQFIKPSPNCYGSEGKSIFFCHSSLFSVSVFRCFLTKSVSKCNSRDKIQNIKGLDDALRLYENMSRMRPLPSVIQFNQLLSRVVNLKEYSSAIHLFNDMNCNLGISVSEYTMNIAINCYCLSNRVDYGFSILGWFFKRGCVPNVFSFSTLLKGLFRENRINEAQGLFRKMVKEELCELNAVTYGTVIDGLCKAGNTPMAIEMLRVMENGRSCKPDTHI</sequence>
<protein>
    <recommendedName>
        <fullName evidence="6">Pentatricopeptide repeat-containing protein</fullName>
    </recommendedName>
</protein>
<dbReference type="PANTHER" id="PTHR46128">
    <property type="entry name" value="MITOCHONDRIAL GROUP I INTRON SPLICING FACTOR CCM1"/>
    <property type="match status" value="1"/>
</dbReference>
<evidence type="ECO:0000256" key="3">
    <source>
        <dbReference type="PROSITE-ProRule" id="PRU00708"/>
    </source>
</evidence>
<evidence type="ECO:0000313" key="5">
    <source>
        <dbReference type="Proteomes" id="UP001632038"/>
    </source>
</evidence>
<proteinExistence type="inferred from homology"/>
<feature type="repeat" description="PPR" evidence="3">
    <location>
        <begin position="187"/>
        <end position="221"/>
    </location>
</feature>
<name>A0ABD3EL57_9LAMI</name>
<evidence type="ECO:0000256" key="2">
    <source>
        <dbReference type="ARBA" id="ARBA00022737"/>
    </source>
</evidence>
<keyword evidence="5" id="KW-1185">Reference proteome</keyword>
<dbReference type="NCBIfam" id="TIGR00756">
    <property type="entry name" value="PPR"/>
    <property type="match status" value="2"/>
</dbReference>
<dbReference type="InterPro" id="IPR002885">
    <property type="entry name" value="PPR_rpt"/>
</dbReference>
<dbReference type="Proteomes" id="UP001632038">
    <property type="component" value="Unassembled WGS sequence"/>
</dbReference>
<dbReference type="InterPro" id="IPR050872">
    <property type="entry name" value="PPR_P_subfamily"/>
</dbReference>
<comment type="similarity">
    <text evidence="1">Belongs to the PPR family. P subfamily.</text>
</comment>
<keyword evidence="2" id="KW-0677">Repeat</keyword>
<dbReference type="EMBL" id="JAVIJP010000005">
    <property type="protein sequence ID" value="KAL3653996.1"/>
    <property type="molecule type" value="Genomic_DNA"/>
</dbReference>
<dbReference type="Gene3D" id="1.25.40.10">
    <property type="entry name" value="Tetratricopeptide repeat domain"/>
    <property type="match status" value="2"/>
</dbReference>
<dbReference type="InterPro" id="IPR011990">
    <property type="entry name" value="TPR-like_helical_dom_sf"/>
</dbReference>